<evidence type="ECO:0000313" key="3">
    <source>
        <dbReference type="Proteomes" id="UP000405357"/>
    </source>
</evidence>
<feature type="region of interest" description="Disordered" evidence="1">
    <location>
        <begin position="168"/>
        <end position="188"/>
    </location>
</feature>
<sequence length="221" mass="23588">MPPETRCMDIAPYAHSIASLKEDPDMSHRIATNILTCACLTLGTAGMLSAAAAHAADAAAKDRYEATQKSAEADYKASVARCDALKDNAKRICVESAKGNETIAKANAQADYKQTPKARYEAAIAKADADFTVAKLRCDDKKGNDEDVCVKDAEAAKTKAYGDAKVMRTSRESSKDTVAARQDANAEANKAQYKAALERCDGLAGNSKDTCEADAKARFHQ</sequence>
<evidence type="ECO:0008006" key="4">
    <source>
        <dbReference type="Google" id="ProtNLM"/>
    </source>
</evidence>
<comment type="caution">
    <text evidence="2">The sequence shown here is derived from an EMBL/GenBank/DDBJ whole genome shotgun (WGS) entry which is preliminary data.</text>
</comment>
<evidence type="ECO:0000256" key="1">
    <source>
        <dbReference type="SAM" id="MobiDB-lite"/>
    </source>
</evidence>
<accession>A0ABY6W5R4</accession>
<reference evidence="2 3" key="1">
    <citation type="submission" date="2019-08" db="EMBL/GenBank/DDBJ databases">
        <authorList>
            <person name="Peeters C."/>
        </authorList>
    </citation>
    <scope>NUCLEOTIDE SEQUENCE [LARGE SCALE GENOMIC DNA]</scope>
    <source>
        <strain evidence="2 3">LMG 31014</strain>
    </source>
</reference>
<name>A0ABY6W5R4_9BURK</name>
<protein>
    <recommendedName>
        <fullName evidence="4">Cell envelope biogenesis protein TolA</fullName>
    </recommendedName>
</protein>
<gene>
    <name evidence="2" type="ORF">PSO31014_03109</name>
</gene>
<proteinExistence type="predicted"/>
<keyword evidence="3" id="KW-1185">Reference proteome</keyword>
<dbReference type="Proteomes" id="UP000405357">
    <property type="component" value="Unassembled WGS sequence"/>
</dbReference>
<evidence type="ECO:0000313" key="2">
    <source>
        <dbReference type="EMBL" id="VVE20684.1"/>
    </source>
</evidence>
<organism evidence="2 3">
    <name type="scientific">Pandoraea soli</name>
    <dbReference type="NCBI Taxonomy" id="2508293"/>
    <lineage>
        <taxon>Bacteria</taxon>
        <taxon>Pseudomonadati</taxon>
        <taxon>Pseudomonadota</taxon>
        <taxon>Betaproteobacteria</taxon>
        <taxon>Burkholderiales</taxon>
        <taxon>Burkholderiaceae</taxon>
        <taxon>Pandoraea</taxon>
    </lineage>
</organism>
<dbReference type="EMBL" id="CABPSG010000008">
    <property type="protein sequence ID" value="VVE20684.1"/>
    <property type="molecule type" value="Genomic_DNA"/>
</dbReference>